<keyword evidence="4" id="KW-1185">Reference proteome</keyword>
<dbReference type="Proteomes" id="UP001060919">
    <property type="component" value="Chromosome"/>
</dbReference>
<reference evidence="3" key="1">
    <citation type="submission" date="2022-09" db="EMBL/GenBank/DDBJ databases">
        <title>Aureispira anguillicida sp. nov., isolated from Leptocephalus of Japanese eel Anguilla japonica.</title>
        <authorList>
            <person name="Yuasa K."/>
            <person name="Mekata T."/>
            <person name="Ikunari K."/>
        </authorList>
    </citation>
    <scope>NUCLEOTIDE SEQUENCE</scope>
    <source>
        <strain evidence="3">EL160426</strain>
    </source>
</reference>
<feature type="chain" id="PRO_5037632076" description="Lipoprotein" evidence="2">
    <location>
        <begin position="26"/>
        <end position="199"/>
    </location>
</feature>
<dbReference type="EMBL" id="AP026867">
    <property type="protein sequence ID" value="BDS11286.1"/>
    <property type="molecule type" value="Genomic_DNA"/>
</dbReference>
<evidence type="ECO:0000313" key="3">
    <source>
        <dbReference type="EMBL" id="BDS11286.1"/>
    </source>
</evidence>
<evidence type="ECO:0000256" key="1">
    <source>
        <dbReference type="SAM" id="MobiDB-lite"/>
    </source>
</evidence>
<evidence type="ECO:0000313" key="4">
    <source>
        <dbReference type="Proteomes" id="UP001060919"/>
    </source>
</evidence>
<dbReference type="AlphaFoldDB" id="A0A916DRI5"/>
<name>A0A916DRI5_9BACT</name>
<dbReference type="PROSITE" id="PS51257">
    <property type="entry name" value="PROKAR_LIPOPROTEIN"/>
    <property type="match status" value="1"/>
</dbReference>
<protein>
    <recommendedName>
        <fullName evidence="5">Lipoprotein</fullName>
    </recommendedName>
</protein>
<keyword evidence="2" id="KW-0732">Signal</keyword>
<feature type="signal peptide" evidence="2">
    <location>
        <begin position="1"/>
        <end position="25"/>
    </location>
</feature>
<dbReference type="KEGG" id="aup:AsAng_0019980"/>
<sequence length="199" mass="22090">MVKIQLLIITSICLFLLIGCNSSSSTVPTREELQALPDPTPTPTAKGAMTNQSPEDITPIVIDETTAIPPEELLGYIQNAIIPIYKDWVILKNGTYIIFDDMNNIPDIQTAAIQLLNDHKPKTPEDNNWDFSITDLDRAEGWSVYGNGYGIYTYVHPKEISVESSPQEISAYAKAKRALDEKNPQIIFVSSPQGIVKIQ</sequence>
<accession>A0A916DRI5</accession>
<evidence type="ECO:0000256" key="2">
    <source>
        <dbReference type="SAM" id="SignalP"/>
    </source>
</evidence>
<feature type="region of interest" description="Disordered" evidence="1">
    <location>
        <begin position="29"/>
        <end position="53"/>
    </location>
</feature>
<gene>
    <name evidence="3" type="ORF">AsAng_0019980</name>
</gene>
<proteinExistence type="predicted"/>
<evidence type="ECO:0008006" key="5">
    <source>
        <dbReference type="Google" id="ProtNLM"/>
    </source>
</evidence>
<organism evidence="3 4">
    <name type="scientific">Aureispira anguillae</name>
    <dbReference type="NCBI Taxonomy" id="2864201"/>
    <lineage>
        <taxon>Bacteria</taxon>
        <taxon>Pseudomonadati</taxon>
        <taxon>Bacteroidota</taxon>
        <taxon>Saprospiria</taxon>
        <taxon>Saprospirales</taxon>
        <taxon>Saprospiraceae</taxon>
        <taxon>Aureispira</taxon>
    </lineage>
</organism>
<dbReference type="RefSeq" id="WP_264792484.1">
    <property type="nucleotide sequence ID" value="NZ_AP026867.1"/>
</dbReference>